<keyword evidence="3 7" id="KW-0645">Protease</keyword>
<dbReference type="PANTHER" id="PTHR12931">
    <property type="entry name" value="UBIQUITIN THIOLESTERASE PROTEIN OTUB"/>
    <property type="match status" value="1"/>
</dbReference>
<dbReference type="GO" id="GO:0043130">
    <property type="term" value="F:ubiquitin binding"/>
    <property type="evidence" value="ECO:0007669"/>
    <property type="project" value="UniProtKB-UniRule"/>
</dbReference>
<keyword evidence="4 7" id="KW-0833">Ubl conjugation pathway</keyword>
<dbReference type="PROSITE" id="PS50802">
    <property type="entry name" value="OTU"/>
    <property type="match status" value="1"/>
</dbReference>
<dbReference type="GO" id="GO:0005634">
    <property type="term" value="C:nucleus"/>
    <property type="evidence" value="ECO:0007669"/>
    <property type="project" value="TreeGrafter"/>
</dbReference>
<evidence type="ECO:0000313" key="12">
    <source>
        <dbReference type="Proteomes" id="UP000195570"/>
    </source>
</evidence>
<protein>
    <recommendedName>
        <fullName evidence="7">Ubiquitin thioesterase</fullName>
        <ecNumber evidence="7">3.4.19.12</ecNumber>
    </recommendedName>
</protein>
<dbReference type="VEuPathDB" id="TriTrypDB:TEOVI_000012200"/>
<dbReference type="InterPro" id="IPR003323">
    <property type="entry name" value="OTU_dom"/>
</dbReference>
<evidence type="ECO:0000256" key="3">
    <source>
        <dbReference type="ARBA" id="ARBA00022670"/>
    </source>
</evidence>
<evidence type="ECO:0000256" key="2">
    <source>
        <dbReference type="ARBA" id="ARBA00006579"/>
    </source>
</evidence>
<dbReference type="GO" id="GO:0006508">
    <property type="term" value="P:proteolysis"/>
    <property type="evidence" value="ECO:0007669"/>
    <property type="project" value="UniProtKB-KW"/>
</dbReference>
<gene>
    <name evidence="11" type="ORF">TEOVI_000012200</name>
</gene>
<dbReference type="PANTHER" id="PTHR12931:SF15">
    <property type="entry name" value="UBIQUITIN THIOESTERASE OTUBAIN-LIKE"/>
    <property type="match status" value="1"/>
</dbReference>
<feature type="active site" evidence="8">
    <location>
        <position position="76"/>
    </location>
</feature>
<evidence type="ECO:0000256" key="1">
    <source>
        <dbReference type="ARBA" id="ARBA00000707"/>
    </source>
</evidence>
<evidence type="ECO:0000313" key="11">
    <source>
        <dbReference type="EMBL" id="SCU64729.1"/>
    </source>
</evidence>
<dbReference type="InterPro" id="IPR042467">
    <property type="entry name" value="Peptidase_C65_otubain_sub2"/>
</dbReference>
<sequence length="268" mass="30443">MSEHATTDLEGRYAQLATIQSEIDAAPLLSPTVEKLGDGCNLMTEFSDNPPMLVKVVSLWRNEETKYKGIRYARRDGNCFYRSVVFGMHESLLNNKERAGAHLERITDLSRQVVADYGNFAEDFCHPAVEMAKKIESGECSTVEQLYELSTNGEAEYALYFYRYAVSHHIRTHEDDFLPFVVGMGHETVSEFCSVEVDAVASEADNVQVVAFAQCFDVRVIVEYVDGREGDCTTRHTFQQKDSHDANEYTTIEVTLLYRPGHYDLLYK</sequence>
<keyword evidence="6 7" id="KW-0788">Thiol protease</keyword>
<comment type="catalytic activity">
    <reaction evidence="1 7">
        <text>Thiol-dependent hydrolysis of ester, thioester, amide, peptide and isopeptide bonds formed by the C-terminal Gly of ubiquitin (a 76-residue protein attached to proteins as an intracellular targeting signal).</text>
        <dbReference type="EC" id="3.4.19.12"/>
    </reaction>
</comment>
<dbReference type="InterPro" id="IPR042468">
    <property type="entry name" value="Peptidase_C65_otubain_sub1"/>
</dbReference>
<evidence type="ECO:0000256" key="4">
    <source>
        <dbReference type="ARBA" id="ARBA00022786"/>
    </source>
</evidence>
<reference evidence="11" key="1">
    <citation type="submission" date="2016-09" db="EMBL/GenBank/DDBJ databases">
        <authorList>
            <person name="Hebert L."/>
            <person name="Moumen B."/>
        </authorList>
    </citation>
    <scope>NUCLEOTIDE SEQUENCE [LARGE SCALE GENOMIC DNA]</scope>
    <source>
        <strain evidence="11">OVI</strain>
    </source>
</reference>
<dbReference type="EMBL" id="CZPT02000133">
    <property type="protein sequence ID" value="SCU64729.1"/>
    <property type="molecule type" value="Genomic_DNA"/>
</dbReference>
<feature type="active site" description="Nucleophile" evidence="8">
    <location>
        <position position="79"/>
    </location>
</feature>
<name>A0A1G4HZE9_TRYEQ</name>
<dbReference type="SUPFAM" id="SSF54001">
    <property type="entry name" value="Cysteine proteinases"/>
    <property type="match status" value="1"/>
</dbReference>
<evidence type="ECO:0000256" key="5">
    <source>
        <dbReference type="ARBA" id="ARBA00022801"/>
    </source>
</evidence>
<organism evidence="11 12">
    <name type="scientific">Trypanosoma equiperdum</name>
    <dbReference type="NCBI Taxonomy" id="5694"/>
    <lineage>
        <taxon>Eukaryota</taxon>
        <taxon>Discoba</taxon>
        <taxon>Euglenozoa</taxon>
        <taxon>Kinetoplastea</taxon>
        <taxon>Metakinetoplastina</taxon>
        <taxon>Trypanosomatida</taxon>
        <taxon>Trypanosomatidae</taxon>
        <taxon>Trypanosoma</taxon>
    </lineage>
</organism>
<dbReference type="AlphaFoldDB" id="A0A1G4HZE9"/>
<dbReference type="GO" id="GO:0004843">
    <property type="term" value="F:cysteine-type deubiquitinase activity"/>
    <property type="evidence" value="ECO:0007669"/>
    <property type="project" value="UniProtKB-UniRule"/>
</dbReference>
<dbReference type="RefSeq" id="XP_067076441.1">
    <property type="nucleotide sequence ID" value="XM_067220340.1"/>
</dbReference>
<evidence type="ECO:0000256" key="8">
    <source>
        <dbReference type="PIRSR" id="PIRSR013503-1"/>
    </source>
</evidence>
<dbReference type="GeneID" id="92374062"/>
<dbReference type="Proteomes" id="UP000195570">
    <property type="component" value="Unassembled WGS sequence"/>
</dbReference>
<dbReference type="EC" id="3.4.19.12" evidence="7"/>
<dbReference type="InterPro" id="IPR016615">
    <property type="entry name" value="Otubain"/>
</dbReference>
<dbReference type="Pfam" id="PF10275">
    <property type="entry name" value="Peptidase_C65"/>
    <property type="match status" value="1"/>
</dbReference>
<dbReference type="GO" id="GO:0071108">
    <property type="term" value="P:protein K48-linked deubiquitination"/>
    <property type="evidence" value="ECO:0007669"/>
    <property type="project" value="TreeGrafter"/>
</dbReference>
<accession>A0A1G4HZE9</accession>
<keyword evidence="5 7" id="KW-0378">Hydrolase</keyword>
<dbReference type="InterPro" id="IPR019400">
    <property type="entry name" value="Peptidase_C65_otubain"/>
</dbReference>
<dbReference type="Gene3D" id="1.20.1300.20">
    <property type="entry name" value="Peptidase C65 Otubain, subdomain 2"/>
    <property type="match status" value="1"/>
</dbReference>
<evidence type="ECO:0000256" key="7">
    <source>
        <dbReference type="PIRNR" id="PIRNR013503"/>
    </source>
</evidence>
<comment type="caution">
    <text evidence="11">The sequence shown here is derived from an EMBL/GenBank/DDBJ whole genome shotgun (WGS) entry which is preliminary data.</text>
</comment>
<dbReference type="Gene3D" id="3.30.200.60">
    <property type="entry name" value="Peptidase C65 Otubain, subdomain 1"/>
    <property type="match status" value="1"/>
</dbReference>
<dbReference type="CDD" id="cd22749">
    <property type="entry name" value="Otubain_C65"/>
    <property type="match status" value="1"/>
</dbReference>
<keyword evidence="12" id="KW-1185">Reference proteome</keyword>
<feature type="site" description="Interacts with free ubiquitin" evidence="9">
    <location>
        <position position="226"/>
    </location>
</feature>
<dbReference type="PIRSF" id="PIRSF013503">
    <property type="entry name" value="Ubiquitin_thioesterase_Otubain"/>
    <property type="match status" value="1"/>
</dbReference>
<evidence type="ECO:0000259" key="10">
    <source>
        <dbReference type="PROSITE" id="PS50802"/>
    </source>
</evidence>
<feature type="active site" evidence="8">
    <location>
        <position position="262"/>
    </location>
</feature>
<feature type="site" description="Interacts with free ubiquitin" evidence="9">
    <location>
        <position position="224"/>
    </location>
</feature>
<comment type="similarity">
    <text evidence="2 7">Belongs to the peptidase C65 family.</text>
</comment>
<evidence type="ECO:0000256" key="9">
    <source>
        <dbReference type="PIRSR" id="PIRSR013503-2"/>
    </source>
</evidence>
<feature type="site" description="Interacts with free ubiquitin" evidence="9">
    <location>
        <position position="258"/>
    </location>
</feature>
<feature type="site" description="Interacts with free ubiquitin" evidence="9">
    <location>
        <position position="263"/>
    </location>
</feature>
<proteinExistence type="inferred from homology"/>
<dbReference type="InterPro" id="IPR038765">
    <property type="entry name" value="Papain-like_cys_pep_sf"/>
</dbReference>
<evidence type="ECO:0000256" key="6">
    <source>
        <dbReference type="ARBA" id="ARBA00022807"/>
    </source>
</evidence>
<feature type="domain" description="OTU" evidence="10">
    <location>
        <begin position="68"/>
        <end position="268"/>
    </location>
</feature>